<feature type="compositionally biased region" description="Low complexity" evidence="8">
    <location>
        <begin position="733"/>
        <end position="745"/>
    </location>
</feature>
<keyword evidence="5" id="KW-0547">Nucleotide-binding</keyword>
<dbReference type="InterPro" id="IPR035531">
    <property type="entry name" value="GTPBP1-like"/>
</dbReference>
<keyword evidence="6" id="KW-0342">GTP-binding</keyword>
<dbReference type="GO" id="GO:0005525">
    <property type="term" value="F:GTP binding"/>
    <property type="evidence" value="ECO:0007669"/>
    <property type="project" value="UniProtKB-KW"/>
</dbReference>
<protein>
    <recommendedName>
        <fullName evidence="3">GTP-binding protein 1</fullName>
    </recommendedName>
</protein>
<proteinExistence type="inferred from homology"/>
<evidence type="ECO:0000256" key="8">
    <source>
        <dbReference type="SAM" id="MobiDB-lite"/>
    </source>
</evidence>
<evidence type="ECO:0000256" key="2">
    <source>
        <dbReference type="ARBA" id="ARBA00007249"/>
    </source>
</evidence>
<dbReference type="Gene3D" id="2.40.30.10">
    <property type="entry name" value="Translation factors"/>
    <property type="match status" value="2"/>
</dbReference>
<dbReference type="OrthoDB" id="248233at2759"/>
<dbReference type="SUPFAM" id="SSF52540">
    <property type="entry name" value="P-loop containing nucleoside triphosphate hydrolases"/>
    <property type="match status" value="1"/>
</dbReference>
<dbReference type="Proteomes" id="UP000316079">
    <property type="component" value="Unassembled WGS sequence"/>
</dbReference>
<dbReference type="InterPro" id="IPR009001">
    <property type="entry name" value="Transl_elong_EF1A/Init_IF2_C"/>
</dbReference>
<keyword evidence="4" id="KW-0963">Cytoplasm</keyword>
<comment type="subcellular location">
    <subcellularLocation>
        <location evidence="1">Cytoplasm</location>
    </subcellularLocation>
</comment>
<reference evidence="10 11" key="1">
    <citation type="journal article" date="2019" name="Sci. Data">
        <title>Hybrid genome assembly and annotation of Danionella translucida.</title>
        <authorList>
            <person name="Kadobianskyi M."/>
            <person name="Schulze L."/>
            <person name="Schuelke M."/>
            <person name="Judkewitz B."/>
        </authorList>
    </citation>
    <scope>NUCLEOTIDE SEQUENCE [LARGE SCALE GENOMIC DNA]</scope>
    <source>
        <strain evidence="10 11">Bolton</strain>
    </source>
</reference>
<dbReference type="GO" id="GO:0005737">
    <property type="term" value="C:cytoplasm"/>
    <property type="evidence" value="ECO:0007669"/>
    <property type="project" value="UniProtKB-SubCell"/>
</dbReference>
<feature type="compositionally biased region" description="Basic residues" evidence="8">
    <location>
        <begin position="721"/>
        <end position="732"/>
    </location>
</feature>
<dbReference type="PANTHER" id="PTHR43721:SF9">
    <property type="entry name" value="GTP-BINDING PROTEIN 1"/>
    <property type="match status" value="1"/>
</dbReference>
<evidence type="ECO:0000313" key="10">
    <source>
        <dbReference type="EMBL" id="TRY82418.1"/>
    </source>
</evidence>
<dbReference type="CDD" id="cd03708">
    <property type="entry name" value="GTPBP_III"/>
    <property type="match status" value="1"/>
</dbReference>
<feature type="domain" description="Tr-type G" evidence="9">
    <location>
        <begin position="264"/>
        <end position="496"/>
    </location>
</feature>
<dbReference type="FunFam" id="3.40.50.300:FF:000091">
    <property type="entry name" value="Probable GTP-binding protein 1"/>
    <property type="match status" value="1"/>
</dbReference>
<evidence type="ECO:0000259" key="9">
    <source>
        <dbReference type="PROSITE" id="PS51722"/>
    </source>
</evidence>
<evidence type="ECO:0000256" key="5">
    <source>
        <dbReference type="ARBA" id="ARBA00022741"/>
    </source>
</evidence>
<dbReference type="SUPFAM" id="SSF50465">
    <property type="entry name" value="EF-Tu/eEF-1alpha/eIF2-gamma C-terminal domain"/>
    <property type="match status" value="1"/>
</dbReference>
<evidence type="ECO:0000256" key="6">
    <source>
        <dbReference type="ARBA" id="ARBA00023134"/>
    </source>
</evidence>
<dbReference type="InterPro" id="IPR000795">
    <property type="entry name" value="T_Tr_GTP-bd_dom"/>
</dbReference>
<accession>A0A553PXM0</accession>
<dbReference type="InterPro" id="IPR004161">
    <property type="entry name" value="EFTu-like_2"/>
</dbReference>
<dbReference type="Gene3D" id="3.40.50.300">
    <property type="entry name" value="P-loop containing nucleotide triphosphate hydrolases"/>
    <property type="match status" value="1"/>
</dbReference>
<dbReference type="Pfam" id="PF00009">
    <property type="entry name" value="GTP_EFTU"/>
    <property type="match status" value="1"/>
</dbReference>
<dbReference type="InterPro" id="IPR027417">
    <property type="entry name" value="P-loop_NTPase"/>
</dbReference>
<dbReference type="EMBL" id="SRMA01026556">
    <property type="protein sequence ID" value="TRY82418.1"/>
    <property type="molecule type" value="Genomic_DNA"/>
</dbReference>
<dbReference type="STRING" id="623744.A0A553PXM0"/>
<dbReference type="GO" id="GO:0003924">
    <property type="term" value="F:GTPase activity"/>
    <property type="evidence" value="ECO:0007669"/>
    <property type="project" value="InterPro"/>
</dbReference>
<sequence>MLRNAQIKSDIVAGCSPKLIRIPRAPRADDAQVERDEAGLTPRSAPLHRGSLFAKVSQLVGFRVGRKVIDILIQAGQAKCTALWIKLMQAILHVPYFEGLQSSEIAPIVPNRCPLGHMAATESSFRSAVDSVVPACMFAPDTEDLSGTQFCESGDNQNGDSEDHLDLTSKLVLVSPSGEQYDRLQKHLRERIEEGCGETIYVVGMGSDGGDYGLDERDMEASVATVQSLCEQVDADLILLRERMETTGHVRDYLIRRRVGEADFLEVRVAVVGNVDAGKSTLLGVLTHGELDNGRGLARQKLFRHKHEMESGRTSSVGNDILGFDQEGQVVNKPDSHGGSLDWTKICERSSKVITFIDLAGHEKYLKTTVFGMTGHLPDFCMLMVGSNAGIIGMTKEHLGLALALNVPVFVVVTKIDMCPANILQETLKLLQRLLKSPGCRKIPVLVQNKDDVIVTASNFSSERMCPIFQISNVTGENMDLLKMFLNLLSPRTTYKDDEPPEYQIDDTYSVPGVGTVVSGTTLRGVIRLNDTLLLGPDPLGVFIPITVKSIHRKRMTVKEVHGGQTASFALKKIKRSSIRKGMVMVSPRLNPQACWEFEAEILVLHHPTTISPRYQAMVHCGSIRQTATIIGMNKECLRTGDKATVLFRFIKTPEYLHSEQRLVFREGRTKAVGTITKLLQTKPQAKMQPSKKLEASSSANEENTHLGGSPQTGQLSGGSSRRRGGHRHKGKSPQSSSGSTSTISVAAAPGN</sequence>
<evidence type="ECO:0000256" key="1">
    <source>
        <dbReference type="ARBA" id="ARBA00004496"/>
    </source>
</evidence>
<comment type="similarity">
    <text evidence="2">Belongs to the TRAFAC class translation factor GTPase superfamily. Classic translation factor GTPase family. EF-Tu/EF-1A subfamily.</text>
</comment>
<evidence type="ECO:0000256" key="4">
    <source>
        <dbReference type="ARBA" id="ARBA00022490"/>
    </source>
</evidence>
<dbReference type="GO" id="GO:0003746">
    <property type="term" value="F:translation elongation factor activity"/>
    <property type="evidence" value="ECO:0007669"/>
    <property type="project" value="TreeGrafter"/>
</dbReference>
<dbReference type="InterPro" id="IPR050055">
    <property type="entry name" value="EF-Tu_GTPase"/>
</dbReference>
<dbReference type="CDD" id="cd03694">
    <property type="entry name" value="GTPBP_II"/>
    <property type="match status" value="1"/>
</dbReference>
<feature type="region of interest" description="Disordered" evidence="8">
    <location>
        <begin position="681"/>
        <end position="752"/>
    </location>
</feature>
<dbReference type="CDD" id="cd04165">
    <property type="entry name" value="GTPBP1_like"/>
    <property type="match status" value="1"/>
</dbReference>
<organism evidence="10 11">
    <name type="scientific">Danionella cerebrum</name>
    <dbReference type="NCBI Taxonomy" id="2873325"/>
    <lineage>
        <taxon>Eukaryota</taxon>
        <taxon>Metazoa</taxon>
        <taxon>Chordata</taxon>
        <taxon>Craniata</taxon>
        <taxon>Vertebrata</taxon>
        <taxon>Euteleostomi</taxon>
        <taxon>Actinopterygii</taxon>
        <taxon>Neopterygii</taxon>
        <taxon>Teleostei</taxon>
        <taxon>Ostariophysi</taxon>
        <taxon>Cypriniformes</taxon>
        <taxon>Danionidae</taxon>
        <taxon>Danioninae</taxon>
        <taxon>Danionella</taxon>
    </lineage>
</organism>
<evidence type="ECO:0000313" key="11">
    <source>
        <dbReference type="Proteomes" id="UP000316079"/>
    </source>
</evidence>
<name>A0A553PXM0_9TELE</name>
<dbReference type="FunFam" id="2.40.30.10:FF:000014">
    <property type="entry name" value="Probable GTP-binding protein 1"/>
    <property type="match status" value="1"/>
</dbReference>
<dbReference type="PANTHER" id="PTHR43721">
    <property type="entry name" value="ELONGATION FACTOR TU-RELATED"/>
    <property type="match status" value="1"/>
</dbReference>
<comment type="caution">
    <text evidence="10">The sequence shown here is derived from an EMBL/GenBank/DDBJ whole genome shotgun (WGS) entry which is preliminary data.</text>
</comment>
<keyword evidence="11" id="KW-1185">Reference proteome</keyword>
<dbReference type="FunFam" id="2.40.30.10:FF:000028">
    <property type="entry name" value="GTP-binding protein 1,-like"/>
    <property type="match status" value="1"/>
</dbReference>
<dbReference type="AlphaFoldDB" id="A0A553PXM0"/>
<dbReference type="SUPFAM" id="SSF50447">
    <property type="entry name" value="Translation proteins"/>
    <property type="match status" value="1"/>
</dbReference>
<gene>
    <name evidence="10" type="ORF">DNTS_016376</name>
</gene>
<evidence type="ECO:0000256" key="3">
    <source>
        <dbReference type="ARBA" id="ARBA00015364"/>
    </source>
</evidence>
<evidence type="ECO:0000256" key="7">
    <source>
        <dbReference type="ARBA" id="ARBA00025630"/>
    </source>
</evidence>
<dbReference type="Pfam" id="PF03144">
    <property type="entry name" value="GTP_EFTU_D2"/>
    <property type="match status" value="1"/>
</dbReference>
<comment type="function">
    <text evidence="7">Promotes degradation of target mRNA species. Plays a role in the regulation of circadian mRNA stability. Binds GTP and has GTPase activity.</text>
</comment>
<dbReference type="InterPro" id="IPR009000">
    <property type="entry name" value="Transl_B-barrel_sf"/>
</dbReference>
<dbReference type="PROSITE" id="PS51722">
    <property type="entry name" value="G_TR_2"/>
    <property type="match status" value="1"/>
</dbReference>